<organism evidence="3 4">
    <name type="scientific">Runella slithyformis (strain ATCC 29530 / DSM 19594 / LMG 11500 / NCIMB 11436 / LSU 4)</name>
    <dbReference type="NCBI Taxonomy" id="761193"/>
    <lineage>
        <taxon>Bacteria</taxon>
        <taxon>Pseudomonadati</taxon>
        <taxon>Bacteroidota</taxon>
        <taxon>Cytophagia</taxon>
        <taxon>Cytophagales</taxon>
        <taxon>Spirosomataceae</taxon>
        <taxon>Runella</taxon>
    </lineage>
</organism>
<feature type="chain" id="PRO_5031041448" evidence="1">
    <location>
        <begin position="21"/>
        <end position="504"/>
    </location>
</feature>
<reference evidence="3 4" key="2">
    <citation type="journal article" date="2012" name="Stand. Genomic Sci.">
        <title>Complete genome sequence of the aquatic bacterium Runella slithyformis type strain (LSU 4(T)).</title>
        <authorList>
            <person name="Copeland A."/>
            <person name="Zhang X."/>
            <person name="Misra M."/>
            <person name="Lapidus A."/>
            <person name="Nolan M."/>
            <person name="Lucas S."/>
            <person name="Deshpande S."/>
            <person name="Cheng J.F."/>
            <person name="Tapia R."/>
            <person name="Goodwin L.A."/>
            <person name="Pitluck S."/>
            <person name="Liolios K."/>
            <person name="Pagani I."/>
            <person name="Ivanova N."/>
            <person name="Mikhailova N."/>
            <person name="Pati A."/>
            <person name="Chen A."/>
            <person name="Palaniappan K."/>
            <person name="Land M."/>
            <person name="Hauser L."/>
            <person name="Pan C."/>
            <person name="Jeffries C.D."/>
            <person name="Detter J.C."/>
            <person name="Brambilla E.M."/>
            <person name="Rohde M."/>
            <person name="Djao O.D."/>
            <person name="Goker M."/>
            <person name="Sikorski J."/>
            <person name="Tindall B.J."/>
            <person name="Woyke T."/>
            <person name="Bristow J."/>
            <person name="Eisen J.A."/>
            <person name="Markowitz V."/>
            <person name="Hugenholtz P."/>
            <person name="Kyrpides N.C."/>
            <person name="Klenk H.P."/>
            <person name="Mavromatis K."/>
        </authorList>
    </citation>
    <scope>NUCLEOTIDE SEQUENCE [LARGE SCALE GENOMIC DNA]</scope>
    <source>
        <strain evidence="4">ATCC 29530 / DSM 19594 / LMG 11500 / NCIMB 11436 / LSU 4</strain>
    </source>
</reference>
<protein>
    <submittedName>
        <fullName evidence="3">Beta-lactamase</fullName>
    </submittedName>
</protein>
<evidence type="ECO:0000256" key="1">
    <source>
        <dbReference type="SAM" id="SignalP"/>
    </source>
</evidence>
<feature type="signal peptide" evidence="1">
    <location>
        <begin position="1"/>
        <end position="20"/>
    </location>
</feature>
<name>A0A7U3ZRD1_RUNSL</name>
<dbReference type="SUPFAM" id="SSF56601">
    <property type="entry name" value="beta-lactamase/transpeptidase-like"/>
    <property type="match status" value="1"/>
</dbReference>
<dbReference type="InterPro" id="IPR001466">
    <property type="entry name" value="Beta-lactam-related"/>
</dbReference>
<dbReference type="RefSeq" id="WP_013921637.1">
    <property type="nucleotide sequence ID" value="NC_015693.1"/>
</dbReference>
<dbReference type="Gene3D" id="3.40.710.10">
    <property type="entry name" value="DD-peptidase/beta-lactamase superfamily"/>
    <property type="match status" value="1"/>
</dbReference>
<gene>
    <name evidence="3" type="ordered locus">Runsl_5677</name>
</gene>
<dbReference type="PANTHER" id="PTHR46825">
    <property type="entry name" value="D-ALANYL-D-ALANINE-CARBOXYPEPTIDASE/ENDOPEPTIDASE AMPH"/>
    <property type="match status" value="1"/>
</dbReference>
<feature type="domain" description="Beta-lactamase-related" evidence="2">
    <location>
        <begin position="30"/>
        <end position="356"/>
    </location>
</feature>
<geneLocation type="plasmid" evidence="3 4">
    <name>pRUNSL01</name>
</geneLocation>
<dbReference type="KEGG" id="rsi:Runsl_5677"/>
<dbReference type="AlphaFoldDB" id="A0A7U3ZRD1"/>
<keyword evidence="1" id="KW-0732">Signal</keyword>
<evidence type="ECO:0000259" key="2">
    <source>
        <dbReference type="Pfam" id="PF00144"/>
    </source>
</evidence>
<accession>A0A7U3ZRD1</accession>
<dbReference type="Pfam" id="PF00144">
    <property type="entry name" value="Beta-lactamase"/>
    <property type="match status" value="1"/>
</dbReference>
<evidence type="ECO:0000313" key="3">
    <source>
        <dbReference type="EMBL" id="AEI51966.1"/>
    </source>
</evidence>
<dbReference type="PANTHER" id="PTHR46825:SF15">
    <property type="entry name" value="BETA-LACTAMASE-RELATED DOMAIN-CONTAINING PROTEIN"/>
    <property type="match status" value="1"/>
</dbReference>
<proteinExistence type="predicted"/>
<dbReference type="InterPro" id="IPR012338">
    <property type="entry name" value="Beta-lactam/transpept-like"/>
</dbReference>
<keyword evidence="4" id="KW-1185">Reference proteome</keyword>
<reference evidence="4" key="1">
    <citation type="submission" date="2011-06" db="EMBL/GenBank/DDBJ databases">
        <title>The complete genome of plasmid 1 of Runella slithyformis DSM 19594.</title>
        <authorList>
            <consortium name="US DOE Joint Genome Institute (JGI-PGF)"/>
            <person name="Lucas S."/>
            <person name="Han J."/>
            <person name="Lapidus A."/>
            <person name="Bruce D."/>
            <person name="Goodwin L."/>
            <person name="Pitluck S."/>
            <person name="Peters L."/>
            <person name="Kyrpides N."/>
            <person name="Mavromatis K."/>
            <person name="Ivanova N."/>
            <person name="Ovchinnikova G."/>
            <person name="Zhang X."/>
            <person name="Misra M."/>
            <person name="Detter J.C."/>
            <person name="Tapia R."/>
            <person name="Han C."/>
            <person name="Land M."/>
            <person name="Hauser L."/>
            <person name="Markowitz V."/>
            <person name="Cheng J.-F."/>
            <person name="Hugenholtz P."/>
            <person name="Woyke T."/>
            <person name="Wu D."/>
            <person name="Tindall B."/>
            <person name="Faehrich R."/>
            <person name="Brambilla E."/>
            <person name="Klenk H.-P."/>
            <person name="Eisen J.A."/>
        </authorList>
    </citation>
    <scope>NUCLEOTIDE SEQUENCE [LARGE SCALE GENOMIC DNA]</scope>
    <source>
        <strain evidence="4">ATCC 29530 / DSM 19594 / LMG 11500 / NCIMB 11436 / LSU 4</strain>
        <plasmid evidence="4">pRUNSL01</plasmid>
    </source>
</reference>
<evidence type="ECO:0000313" key="4">
    <source>
        <dbReference type="Proteomes" id="UP000000493"/>
    </source>
</evidence>
<keyword evidence="3" id="KW-0614">Plasmid</keyword>
<dbReference type="Proteomes" id="UP000000493">
    <property type="component" value="Plasmid pRUNSL01"/>
</dbReference>
<dbReference type="InterPro" id="IPR050491">
    <property type="entry name" value="AmpC-like"/>
</dbReference>
<sequence length="504" mass="56674">MKKQVIICLTFSLIQVTCQAQIPAFVTDSLDAYIARAMQVWQIPGVAVCVVKDGQIIHQKGYGVRRFGTIEAVNEHTVFPIASVTKTFVGTAWATLEAEKKVQLNQPLKQILPSFSMNHKLYEAQISIADVLSHRSGWKTFQGDLLNTESSLSQEIMLRKFGLIEPAYPIRTRFGYSNFGFMLAGEALQSVSGQDWATFLQKRFFEPLGMNRTFTKAEAIQRATNISTPHSLSANQIVPLLHDEINPQAYGGVYSSVHDLGIWLRVLLEKGDFEGKQIIPESAIQKMWMSHTIIGKDFAADRHRYFKTYGLGWELMQYQNQEVVQHGGAYAGTLTMVGLIPTLRLGVVILTNQDGHLLQEALKWQIFDAFLEKPAPDYVQVIAERRRKRKTEQPITQNAAEKPVSEVPFSVPMETLIGTYENEVYGKTTVERRNGDYILRLENHPKVEAVLTASGASEMTCTYNHPMFGKTALPVEINNGKVKGFTLFVDAFIEGDGYVFRKII</sequence>
<dbReference type="EMBL" id="CP002860">
    <property type="protein sequence ID" value="AEI51966.1"/>
    <property type="molecule type" value="Genomic_DNA"/>
</dbReference>